<evidence type="ECO:0000313" key="2">
    <source>
        <dbReference type="Proteomes" id="UP000520291"/>
    </source>
</evidence>
<dbReference type="AlphaFoldDB" id="A0A7X9XJB6"/>
<gene>
    <name evidence="1" type="ORF">HF841_14425</name>
</gene>
<comment type="caution">
    <text evidence="1">The sequence shown here is derived from an EMBL/GenBank/DDBJ whole genome shotgun (WGS) entry which is preliminary data.</text>
</comment>
<dbReference type="RefSeq" id="WP_168947965.1">
    <property type="nucleotide sequence ID" value="NZ_JABAGL010000020.1"/>
</dbReference>
<name>A0A7X9XJB6_9BACE</name>
<reference evidence="1 2" key="1">
    <citation type="submission" date="2020-04" db="EMBL/GenBank/DDBJ databases">
        <authorList>
            <person name="Hitch T.C.A."/>
            <person name="Wylensek D."/>
            <person name="Clavel T."/>
        </authorList>
    </citation>
    <scope>NUCLEOTIDE SEQUENCE [LARGE SCALE GENOMIC DNA]</scope>
    <source>
        <strain evidence="1 2">WCA3-601-WT-5E</strain>
    </source>
</reference>
<sequence length="259" mass="29696">MEKWFTVALLSHKDMDLRDPFFLVKDETLYLFSGYNRFNKDGNYCHAGTAYSTLTQYGWSPMQNISHDVPHVIWLWKVREYQGSLYGIGYLEGEEPVLLPSKDGKQWMTVCVLGVDGVVSEADLAFVADSVYVCLRKDSPVGSSSLWGKAMFPFTEFVWTEMDFSIASPELHYIVDTKQMLLAGREYDLGRENIPDSINDSLFSIDGEDISRIHVFNTGRLGDKGYPSLLFFHNKFLMSYYTGDDITEIRLAIIKMDYK</sequence>
<evidence type="ECO:0000313" key="1">
    <source>
        <dbReference type="EMBL" id="NME87200.1"/>
    </source>
</evidence>
<protein>
    <submittedName>
        <fullName evidence="1">Uncharacterized protein</fullName>
    </submittedName>
</protein>
<proteinExistence type="predicted"/>
<accession>A0A7X9XJB6</accession>
<dbReference type="EMBL" id="JABAGL010000020">
    <property type="protein sequence ID" value="NME87200.1"/>
    <property type="molecule type" value="Genomic_DNA"/>
</dbReference>
<dbReference type="Proteomes" id="UP000520291">
    <property type="component" value="Unassembled WGS sequence"/>
</dbReference>
<organism evidence="1 2">
    <name type="scientific">Bacteroides eggerthii</name>
    <dbReference type="NCBI Taxonomy" id="28111"/>
    <lineage>
        <taxon>Bacteria</taxon>
        <taxon>Pseudomonadati</taxon>
        <taxon>Bacteroidota</taxon>
        <taxon>Bacteroidia</taxon>
        <taxon>Bacteroidales</taxon>
        <taxon>Bacteroidaceae</taxon>
        <taxon>Bacteroides</taxon>
    </lineage>
</organism>